<dbReference type="AlphaFoldDB" id="A0ABD2MWP9"/>
<name>A0ABD2MWP9_9CUCU</name>
<evidence type="ECO:0000313" key="3">
    <source>
        <dbReference type="Proteomes" id="UP001516400"/>
    </source>
</evidence>
<evidence type="ECO:0000256" key="1">
    <source>
        <dbReference type="RuleBase" id="RU367138"/>
    </source>
</evidence>
<dbReference type="CDD" id="cd16020">
    <property type="entry name" value="GPI_EPT_1"/>
    <property type="match status" value="1"/>
</dbReference>
<feature type="transmembrane region" description="Helical" evidence="1">
    <location>
        <begin position="12"/>
        <end position="32"/>
    </location>
</feature>
<dbReference type="Proteomes" id="UP001516400">
    <property type="component" value="Unassembled WGS sequence"/>
</dbReference>
<dbReference type="Pfam" id="PF01663">
    <property type="entry name" value="Phosphodiest"/>
    <property type="match status" value="1"/>
</dbReference>
<keyword evidence="1" id="KW-0337">GPI-anchor biosynthesis</keyword>
<sequence length="461" mass="53187">MWTIKNHKITTIVILGICIHILLLITVFDTYFKSPLEHGMIPVKSTLYPVSKRVVLFVADGLRAQAILDENEGNAPFLTSIRKTRGSWGVSHTRVPTESRPGHVAMLAGIFEDPSAIFKGWKHNPVDFDSVINQSRNAWCFGSPDIVPIFNKDERKHIRIYTYDAEMQDFGNKETIILDRWVFEKTKLVLSEFNGSEKFAATGNVFFLHLLGLDTAGHAFKPYSKEYFDNIKFVDGNIEIMEKLFNEVFPDRLTSFVFTSDHGMTDWGSHGSGLDHETFTPIVAWGAGIKNDSTRKDIEQIDVAPLISSLIGLNYPTNNLGKLPIQFINDSERNKFHAYLNNILQVFKIFNEKQQKIERGTFYYKPYKYLSADVFDKNFTELWYSNRSFELVFEDCKSLFSEILKAIDYCHNYFMSYILFSVSLGLFFWILYLSSFLSVSLPVHQEKYVGNFKFFLSFIIF</sequence>
<dbReference type="PANTHER" id="PTHR12250:SF0">
    <property type="entry name" value="GPI ETHANOLAMINE PHOSPHATE TRANSFERASE 1"/>
    <property type="match status" value="1"/>
</dbReference>
<dbReference type="InterPro" id="IPR007070">
    <property type="entry name" value="GPI_EtnP_transferase_1"/>
</dbReference>
<dbReference type="GO" id="GO:0006506">
    <property type="term" value="P:GPI anchor biosynthetic process"/>
    <property type="evidence" value="ECO:0007669"/>
    <property type="project" value="UniProtKB-KW"/>
</dbReference>
<gene>
    <name evidence="2" type="ORF">HHI36_021359</name>
</gene>
<comment type="function">
    <text evidence="1">Ethanolamine phosphate transferase involved in glycosylphosphatidylinositol-anchor biosynthesis. Transfers ethanolamine phosphate to the first alpha-1,4-linked mannose of the glycosylphosphatidylinositol precursor of GPI-anchor.</text>
</comment>
<reference evidence="2 3" key="1">
    <citation type="journal article" date="2021" name="BMC Biol.">
        <title>Horizontally acquired antibacterial genes associated with adaptive radiation of ladybird beetles.</title>
        <authorList>
            <person name="Li H.S."/>
            <person name="Tang X.F."/>
            <person name="Huang Y.H."/>
            <person name="Xu Z.Y."/>
            <person name="Chen M.L."/>
            <person name="Du X.Y."/>
            <person name="Qiu B.Y."/>
            <person name="Chen P.T."/>
            <person name="Zhang W."/>
            <person name="Slipinski A."/>
            <person name="Escalona H.E."/>
            <person name="Waterhouse R.M."/>
            <person name="Zwick A."/>
            <person name="Pang H."/>
        </authorList>
    </citation>
    <scope>NUCLEOTIDE SEQUENCE [LARGE SCALE GENOMIC DNA]</scope>
    <source>
        <strain evidence="2">SYSU2018</strain>
    </source>
</reference>
<dbReference type="EMBL" id="JABFTP020000042">
    <property type="protein sequence ID" value="KAL3270839.1"/>
    <property type="molecule type" value="Genomic_DNA"/>
</dbReference>
<keyword evidence="1" id="KW-0472">Membrane</keyword>
<dbReference type="SUPFAM" id="SSF53649">
    <property type="entry name" value="Alkaline phosphatase-like"/>
    <property type="match status" value="1"/>
</dbReference>
<comment type="subcellular location">
    <subcellularLocation>
        <location evidence="1">Endoplasmic reticulum membrane</location>
        <topology evidence="1">Multi-pass membrane protein</topology>
    </subcellularLocation>
</comment>
<keyword evidence="3" id="KW-1185">Reference proteome</keyword>
<keyword evidence="1" id="KW-0808">Transferase</keyword>
<dbReference type="InterPro" id="IPR002591">
    <property type="entry name" value="Phosphodiest/P_Trfase"/>
</dbReference>
<dbReference type="PANTHER" id="PTHR12250">
    <property type="entry name" value="PHOSPHATIDYLINOSITOL GLYCAN, CLASS N"/>
    <property type="match status" value="1"/>
</dbReference>
<comment type="pathway">
    <text evidence="1">Glycolipid biosynthesis; glycosylphosphatidylinositol-anchor biosynthesis.</text>
</comment>
<dbReference type="Gene3D" id="3.40.720.10">
    <property type="entry name" value="Alkaline Phosphatase, subunit A"/>
    <property type="match status" value="2"/>
</dbReference>
<comment type="similarity">
    <text evidence="1">Belongs to the PIGG/PIGN/PIGO family. PIGN subfamily.</text>
</comment>
<comment type="caution">
    <text evidence="1">Lacks conserved residue(s) required for the propagation of feature annotation.</text>
</comment>
<proteinExistence type="inferred from homology"/>
<dbReference type="EC" id="2.-.-.-" evidence="1"/>
<dbReference type="InterPro" id="IPR037671">
    <property type="entry name" value="PIGN_N"/>
</dbReference>
<comment type="caution">
    <text evidence="2">The sequence shown here is derived from an EMBL/GenBank/DDBJ whole genome shotgun (WGS) entry which is preliminary data.</text>
</comment>
<keyword evidence="1" id="KW-1133">Transmembrane helix</keyword>
<feature type="transmembrane region" description="Helical" evidence="1">
    <location>
        <begin position="414"/>
        <end position="437"/>
    </location>
</feature>
<keyword evidence="1" id="KW-0812">Transmembrane</keyword>
<evidence type="ECO:0000313" key="2">
    <source>
        <dbReference type="EMBL" id="KAL3270839.1"/>
    </source>
</evidence>
<dbReference type="GO" id="GO:0005789">
    <property type="term" value="C:endoplasmic reticulum membrane"/>
    <property type="evidence" value="ECO:0007669"/>
    <property type="project" value="UniProtKB-SubCell"/>
</dbReference>
<keyword evidence="1" id="KW-0256">Endoplasmic reticulum</keyword>
<dbReference type="InterPro" id="IPR017850">
    <property type="entry name" value="Alkaline_phosphatase_core_sf"/>
</dbReference>
<organism evidence="2 3">
    <name type="scientific">Cryptolaemus montrouzieri</name>
    <dbReference type="NCBI Taxonomy" id="559131"/>
    <lineage>
        <taxon>Eukaryota</taxon>
        <taxon>Metazoa</taxon>
        <taxon>Ecdysozoa</taxon>
        <taxon>Arthropoda</taxon>
        <taxon>Hexapoda</taxon>
        <taxon>Insecta</taxon>
        <taxon>Pterygota</taxon>
        <taxon>Neoptera</taxon>
        <taxon>Endopterygota</taxon>
        <taxon>Coleoptera</taxon>
        <taxon>Polyphaga</taxon>
        <taxon>Cucujiformia</taxon>
        <taxon>Coccinelloidea</taxon>
        <taxon>Coccinellidae</taxon>
        <taxon>Scymninae</taxon>
        <taxon>Scymnini</taxon>
        <taxon>Cryptolaemus</taxon>
    </lineage>
</organism>
<protein>
    <recommendedName>
        <fullName evidence="1">GPI ethanolamine phosphate transferase 1</fullName>
        <ecNumber evidence="1">2.-.-.-</ecNumber>
    </recommendedName>
</protein>
<accession>A0ABD2MWP9</accession>
<dbReference type="GO" id="GO:0051377">
    <property type="term" value="F:mannose-ethanolamine phosphotransferase activity"/>
    <property type="evidence" value="ECO:0007669"/>
    <property type="project" value="UniProtKB-UniRule"/>
</dbReference>